<dbReference type="Proteomes" id="UP000613768">
    <property type="component" value="Unassembled WGS sequence"/>
</dbReference>
<dbReference type="GO" id="GO:0005886">
    <property type="term" value="C:plasma membrane"/>
    <property type="evidence" value="ECO:0007669"/>
    <property type="project" value="UniProtKB-SubCell"/>
</dbReference>
<evidence type="ECO:0000259" key="7">
    <source>
        <dbReference type="Pfam" id="PF06271"/>
    </source>
</evidence>
<comment type="caution">
    <text evidence="8">The sequence shown here is derived from an EMBL/GenBank/DDBJ whole genome shotgun (WGS) entry which is preliminary data.</text>
</comment>
<evidence type="ECO:0000256" key="5">
    <source>
        <dbReference type="ARBA" id="ARBA00023136"/>
    </source>
</evidence>
<sequence>MSTPPPLPEHNPYAAPQARVDDGFGEELVLADRGIRLVAAIIDGLAFGGVAILAAILIPMLAPREGQGGSEVAVGILGFVMVAAFLAVVVVNCLWLHRYGQTIGKRVMSIKILRGDGSPISLGRVIGMRWLPVTLLGMIPIVGYIVTLVDPLLIFREDRRCMHDMIADSIVVKC</sequence>
<dbReference type="Pfam" id="PF06271">
    <property type="entry name" value="RDD"/>
    <property type="match status" value="1"/>
</dbReference>
<evidence type="ECO:0000313" key="8">
    <source>
        <dbReference type="EMBL" id="MBD8525496.1"/>
    </source>
</evidence>
<evidence type="ECO:0000256" key="2">
    <source>
        <dbReference type="ARBA" id="ARBA00022475"/>
    </source>
</evidence>
<keyword evidence="2" id="KW-1003">Cell membrane</keyword>
<dbReference type="PANTHER" id="PTHR36115">
    <property type="entry name" value="PROLINE-RICH ANTIGEN HOMOLOG-RELATED"/>
    <property type="match status" value="1"/>
</dbReference>
<organism evidence="8 9">
    <name type="scientific">Pseudomarimonas arenosa</name>
    <dbReference type="NCBI Taxonomy" id="2774145"/>
    <lineage>
        <taxon>Bacteria</taxon>
        <taxon>Pseudomonadati</taxon>
        <taxon>Pseudomonadota</taxon>
        <taxon>Gammaproteobacteria</taxon>
        <taxon>Lysobacterales</taxon>
        <taxon>Lysobacteraceae</taxon>
        <taxon>Pseudomarimonas</taxon>
    </lineage>
</organism>
<dbReference type="EMBL" id="JACYTR010000009">
    <property type="protein sequence ID" value="MBD8525496.1"/>
    <property type="molecule type" value="Genomic_DNA"/>
</dbReference>
<feature type="transmembrane region" description="Helical" evidence="6">
    <location>
        <begin position="74"/>
        <end position="97"/>
    </location>
</feature>
<gene>
    <name evidence="8" type="ORF">IFO71_07040</name>
</gene>
<feature type="domain" description="RDD" evidence="7">
    <location>
        <begin position="31"/>
        <end position="167"/>
    </location>
</feature>
<reference evidence="8 9" key="1">
    <citation type="submission" date="2020-09" db="EMBL/GenBank/DDBJ databases">
        <title>Pseudoxanthomonas sp. CAU 1598 isolated from sand of Yaerae Beach.</title>
        <authorList>
            <person name="Kim W."/>
        </authorList>
    </citation>
    <scope>NUCLEOTIDE SEQUENCE [LARGE SCALE GENOMIC DNA]</scope>
    <source>
        <strain evidence="8 9">CAU 1598</strain>
    </source>
</reference>
<protein>
    <submittedName>
        <fullName evidence="8">RDD family protein</fullName>
    </submittedName>
</protein>
<evidence type="ECO:0000313" key="9">
    <source>
        <dbReference type="Proteomes" id="UP000613768"/>
    </source>
</evidence>
<dbReference type="InterPro" id="IPR010432">
    <property type="entry name" value="RDD"/>
</dbReference>
<dbReference type="InterPro" id="IPR051791">
    <property type="entry name" value="Pra-immunoreactive"/>
</dbReference>
<dbReference type="PANTHER" id="PTHR36115:SF4">
    <property type="entry name" value="MEMBRANE PROTEIN"/>
    <property type="match status" value="1"/>
</dbReference>
<feature type="transmembrane region" description="Helical" evidence="6">
    <location>
        <begin position="37"/>
        <end position="62"/>
    </location>
</feature>
<evidence type="ECO:0000256" key="6">
    <source>
        <dbReference type="SAM" id="Phobius"/>
    </source>
</evidence>
<evidence type="ECO:0000256" key="3">
    <source>
        <dbReference type="ARBA" id="ARBA00022692"/>
    </source>
</evidence>
<keyword evidence="9" id="KW-1185">Reference proteome</keyword>
<proteinExistence type="predicted"/>
<dbReference type="AlphaFoldDB" id="A0AAW3ZHJ6"/>
<keyword evidence="4 6" id="KW-1133">Transmembrane helix</keyword>
<keyword evidence="3 6" id="KW-0812">Transmembrane</keyword>
<name>A0AAW3ZHJ6_9GAMM</name>
<dbReference type="RefSeq" id="WP_192028835.1">
    <property type="nucleotide sequence ID" value="NZ_JACYTR010000009.1"/>
</dbReference>
<comment type="subcellular location">
    <subcellularLocation>
        <location evidence="1">Cell membrane</location>
        <topology evidence="1">Multi-pass membrane protein</topology>
    </subcellularLocation>
</comment>
<feature type="transmembrane region" description="Helical" evidence="6">
    <location>
        <begin position="130"/>
        <end position="155"/>
    </location>
</feature>
<evidence type="ECO:0000256" key="4">
    <source>
        <dbReference type="ARBA" id="ARBA00022989"/>
    </source>
</evidence>
<evidence type="ECO:0000256" key="1">
    <source>
        <dbReference type="ARBA" id="ARBA00004651"/>
    </source>
</evidence>
<keyword evidence="5 6" id="KW-0472">Membrane</keyword>
<accession>A0AAW3ZHJ6</accession>